<name>A0A1G6MZP2_9BACT</name>
<organism evidence="1 2">
    <name type="scientific">Algoriphagus faecimaris</name>
    <dbReference type="NCBI Taxonomy" id="686796"/>
    <lineage>
        <taxon>Bacteria</taxon>
        <taxon>Pseudomonadati</taxon>
        <taxon>Bacteroidota</taxon>
        <taxon>Cytophagia</taxon>
        <taxon>Cytophagales</taxon>
        <taxon>Cyclobacteriaceae</taxon>
        <taxon>Algoriphagus</taxon>
    </lineage>
</organism>
<sequence>MKKDIDFSPVTGVKMAIAKEITASGEEWAVYIINLNLIELSTVMITSKGYGEIDGETRKTSTLRHMIEELGPQCVAKVEPIDPAVFVLNNEFWVSYYIMDQIFDKKFIFTPGSFDPSLQRHIPEIGLEGVLHS</sequence>
<dbReference type="Proteomes" id="UP000199060">
    <property type="component" value="Unassembled WGS sequence"/>
</dbReference>
<keyword evidence="2" id="KW-1185">Reference proteome</keyword>
<dbReference type="STRING" id="686796.SAMN04488104_1002129"/>
<dbReference type="AlphaFoldDB" id="A0A1G6MZP2"/>
<gene>
    <name evidence="1" type="ORF">SAMN04488104_1002129</name>
</gene>
<dbReference type="EMBL" id="FNAC01000002">
    <property type="protein sequence ID" value="SDC60446.1"/>
    <property type="molecule type" value="Genomic_DNA"/>
</dbReference>
<reference evidence="2" key="1">
    <citation type="submission" date="2016-10" db="EMBL/GenBank/DDBJ databases">
        <authorList>
            <person name="Varghese N."/>
            <person name="Submissions S."/>
        </authorList>
    </citation>
    <scope>NUCLEOTIDE SEQUENCE [LARGE SCALE GENOMIC DNA]</scope>
    <source>
        <strain evidence="2">DSM 23095</strain>
    </source>
</reference>
<proteinExistence type="predicted"/>
<accession>A0A1G6MZP2</accession>
<evidence type="ECO:0000313" key="2">
    <source>
        <dbReference type="Proteomes" id="UP000199060"/>
    </source>
</evidence>
<dbReference type="OrthoDB" id="953239at2"/>
<evidence type="ECO:0000313" key="1">
    <source>
        <dbReference type="EMBL" id="SDC60446.1"/>
    </source>
</evidence>
<protein>
    <submittedName>
        <fullName evidence="1">Uncharacterized protein</fullName>
    </submittedName>
</protein>
<dbReference type="RefSeq" id="WP_087937748.1">
    <property type="nucleotide sequence ID" value="NZ_FNAC01000002.1"/>
</dbReference>